<dbReference type="AlphaFoldDB" id="A0AAD4L9Z8"/>
<feature type="chain" id="PRO_5042237924" description="Secreted protein" evidence="1">
    <location>
        <begin position="17"/>
        <end position="155"/>
    </location>
</feature>
<accession>A0AAD4L9Z8</accession>
<name>A0AAD4L9Z8_9AGAM</name>
<evidence type="ECO:0000313" key="3">
    <source>
        <dbReference type="Proteomes" id="UP001201163"/>
    </source>
</evidence>
<sequence length="155" mass="17068">MVVGLFCYLVASLTSARSVSSSLVVGERGLVSWTFFNVPVISKSNCLMNAHEPLLNRPFRRSSVSMKHQRHRLLYHIPCSSTDLKCLRRFSEISTCIPCQPTISLKSSSPLVCTRCSTPTCAVPVQTCTGDPLPTGNSRGLTTLSTPHRRCWIPS</sequence>
<keyword evidence="3" id="KW-1185">Reference proteome</keyword>
<evidence type="ECO:0008006" key="4">
    <source>
        <dbReference type="Google" id="ProtNLM"/>
    </source>
</evidence>
<protein>
    <recommendedName>
        <fullName evidence="4">Secreted protein</fullName>
    </recommendedName>
</protein>
<feature type="signal peptide" evidence="1">
    <location>
        <begin position="1"/>
        <end position="16"/>
    </location>
</feature>
<reference evidence="2" key="1">
    <citation type="submission" date="2022-01" db="EMBL/GenBank/DDBJ databases">
        <title>Comparative genomics reveals a dynamic genome evolution in the ectomycorrhizal milk-cap (Lactarius) mushrooms.</title>
        <authorList>
            <consortium name="DOE Joint Genome Institute"/>
            <person name="Lebreton A."/>
            <person name="Tang N."/>
            <person name="Kuo A."/>
            <person name="LaButti K."/>
            <person name="Drula E."/>
            <person name="Barry K."/>
            <person name="Clum A."/>
            <person name="Lipzen A."/>
            <person name="Mousain D."/>
            <person name="Ng V."/>
            <person name="Wang R."/>
            <person name="Wang X."/>
            <person name="Dai Y."/>
            <person name="Henrissat B."/>
            <person name="Grigoriev I.V."/>
            <person name="Guerin-Laguette A."/>
            <person name="Yu F."/>
            <person name="Martin F.M."/>
        </authorList>
    </citation>
    <scope>NUCLEOTIDE SEQUENCE</scope>
    <source>
        <strain evidence="2">QP</strain>
    </source>
</reference>
<keyword evidence="1" id="KW-0732">Signal</keyword>
<evidence type="ECO:0000256" key="1">
    <source>
        <dbReference type="SAM" id="SignalP"/>
    </source>
</evidence>
<evidence type="ECO:0000313" key="2">
    <source>
        <dbReference type="EMBL" id="KAH8980054.1"/>
    </source>
</evidence>
<gene>
    <name evidence="2" type="ORF">EDB92DRAFT_306116</name>
</gene>
<dbReference type="Proteomes" id="UP001201163">
    <property type="component" value="Unassembled WGS sequence"/>
</dbReference>
<proteinExistence type="predicted"/>
<organism evidence="2 3">
    <name type="scientific">Lactarius akahatsu</name>
    <dbReference type="NCBI Taxonomy" id="416441"/>
    <lineage>
        <taxon>Eukaryota</taxon>
        <taxon>Fungi</taxon>
        <taxon>Dikarya</taxon>
        <taxon>Basidiomycota</taxon>
        <taxon>Agaricomycotina</taxon>
        <taxon>Agaricomycetes</taxon>
        <taxon>Russulales</taxon>
        <taxon>Russulaceae</taxon>
        <taxon>Lactarius</taxon>
    </lineage>
</organism>
<dbReference type="EMBL" id="JAKELL010000146">
    <property type="protein sequence ID" value="KAH8980054.1"/>
    <property type="molecule type" value="Genomic_DNA"/>
</dbReference>
<comment type="caution">
    <text evidence="2">The sequence shown here is derived from an EMBL/GenBank/DDBJ whole genome shotgun (WGS) entry which is preliminary data.</text>
</comment>